<evidence type="ECO:0000256" key="1">
    <source>
        <dbReference type="ARBA" id="ARBA00022485"/>
    </source>
</evidence>
<dbReference type="InterPro" id="IPR050294">
    <property type="entry name" value="RnfB_subfamily"/>
</dbReference>
<dbReference type="PANTHER" id="PTHR42859">
    <property type="entry name" value="OXIDOREDUCTASE"/>
    <property type="match status" value="1"/>
</dbReference>
<dbReference type="InterPro" id="IPR017900">
    <property type="entry name" value="4Fe4S_Fe_S_CS"/>
</dbReference>
<keyword evidence="1" id="KW-0004">4Fe-4S</keyword>
<dbReference type="PROSITE" id="PS51379">
    <property type="entry name" value="4FE4S_FER_2"/>
    <property type="match status" value="2"/>
</dbReference>
<dbReference type="GO" id="GO:0051539">
    <property type="term" value="F:4 iron, 4 sulfur cluster binding"/>
    <property type="evidence" value="ECO:0007669"/>
    <property type="project" value="UniProtKB-KW"/>
</dbReference>
<feature type="domain" description="4Fe-4S ferredoxin-type" evidence="6">
    <location>
        <begin position="82"/>
        <end position="111"/>
    </location>
</feature>
<dbReference type="PROSITE" id="PS00198">
    <property type="entry name" value="4FE4S_FER_1"/>
    <property type="match status" value="1"/>
</dbReference>
<evidence type="ECO:0000256" key="5">
    <source>
        <dbReference type="ARBA" id="ARBA00023014"/>
    </source>
</evidence>
<keyword evidence="4" id="KW-0408">Iron</keyword>
<comment type="caution">
    <text evidence="7">The sequence shown here is derived from an EMBL/GenBank/DDBJ whole genome shotgun (WGS) entry which is preliminary data.</text>
</comment>
<dbReference type="PANTHER" id="PTHR42859:SF17">
    <property type="entry name" value="ELECTRON TRANSPORT PROTEIN HYDN-RELATED"/>
    <property type="match status" value="1"/>
</dbReference>
<dbReference type="SUPFAM" id="SSF54862">
    <property type="entry name" value="4Fe-4S ferredoxins"/>
    <property type="match status" value="1"/>
</dbReference>
<feature type="domain" description="4Fe-4S ferredoxin-type" evidence="6">
    <location>
        <begin position="2"/>
        <end position="31"/>
    </location>
</feature>
<dbReference type="CDD" id="cd10563">
    <property type="entry name" value="CooF_like"/>
    <property type="match status" value="1"/>
</dbReference>
<dbReference type="EMBL" id="DSMU01000230">
    <property type="protein sequence ID" value="HEL65746.1"/>
    <property type="molecule type" value="Genomic_DNA"/>
</dbReference>
<dbReference type="Pfam" id="PF12800">
    <property type="entry name" value="Fer4_4"/>
    <property type="match status" value="1"/>
</dbReference>
<organism evidence="7">
    <name type="scientific">Ammonifex degensii</name>
    <dbReference type="NCBI Taxonomy" id="42838"/>
    <lineage>
        <taxon>Bacteria</taxon>
        <taxon>Bacillati</taxon>
        <taxon>Bacillota</taxon>
        <taxon>Clostridia</taxon>
        <taxon>Thermoanaerobacterales</taxon>
        <taxon>Thermoanaerobacteraceae</taxon>
        <taxon>Ammonifex</taxon>
    </lineage>
</organism>
<keyword evidence="3" id="KW-0677">Repeat</keyword>
<name>A0A7C2E2I6_9THEO</name>
<gene>
    <name evidence="7" type="ORF">ENQ34_03575</name>
</gene>
<reference evidence="7" key="1">
    <citation type="journal article" date="2020" name="mSystems">
        <title>Genome- and Community-Level Interaction Insights into Carbon Utilization and Element Cycling Functions of Hydrothermarchaeota in Hydrothermal Sediment.</title>
        <authorList>
            <person name="Zhou Z."/>
            <person name="Liu Y."/>
            <person name="Xu W."/>
            <person name="Pan J."/>
            <person name="Luo Z.H."/>
            <person name="Li M."/>
        </authorList>
    </citation>
    <scope>NUCLEOTIDE SEQUENCE [LARGE SCALE GENOMIC DNA]</scope>
    <source>
        <strain evidence="7">SpSt-300</strain>
    </source>
</reference>
<accession>A0A7C2E2I6</accession>
<dbReference type="GO" id="GO:0046872">
    <property type="term" value="F:metal ion binding"/>
    <property type="evidence" value="ECO:0007669"/>
    <property type="project" value="UniProtKB-KW"/>
</dbReference>
<dbReference type="Pfam" id="PF13247">
    <property type="entry name" value="Fer4_11"/>
    <property type="match status" value="1"/>
</dbReference>
<proteinExistence type="predicted"/>
<evidence type="ECO:0000313" key="7">
    <source>
        <dbReference type="EMBL" id="HEL65746.1"/>
    </source>
</evidence>
<evidence type="ECO:0000259" key="6">
    <source>
        <dbReference type="PROSITE" id="PS51379"/>
    </source>
</evidence>
<dbReference type="Gene3D" id="3.30.70.20">
    <property type="match status" value="2"/>
</dbReference>
<protein>
    <submittedName>
        <fullName evidence="7">4Fe-4S dicluster domain-containing protein</fullName>
    </submittedName>
</protein>
<dbReference type="AlphaFoldDB" id="A0A7C2E2I6"/>
<evidence type="ECO:0000256" key="4">
    <source>
        <dbReference type="ARBA" id="ARBA00023004"/>
    </source>
</evidence>
<keyword evidence="5" id="KW-0411">Iron-sulfur</keyword>
<evidence type="ECO:0000256" key="2">
    <source>
        <dbReference type="ARBA" id="ARBA00022723"/>
    </source>
</evidence>
<sequence>MNQIFVRPERCMGCRSCELACAVQHSQSKTLFGAVAEHPLPQKRLFVEGTSKVRLAVLCRHCEDAPCLAACITGCLYRDENGFVRRKKERCIGCWSCIMACPFGVITRDKVKKIAVKCDRCHKLPVPACVAACPAKALILVDVDEFPKEKRRQLVLREIAGA</sequence>
<keyword evidence="2" id="KW-0479">Metal-binding</keyword>
<evidence type="ECO:0000256" key="3">
    <source>
        <dbReference type="ARBA" id="ARBA00022737"/>
    </source>
</evidence>
<dbReference type="InterPro" id="IPR017896">
    <property type="entry name" value="4Fe4S_Fe-S-bd"/>
</dbReference>